<keyword evidence="5 6" id="KW-0472">Membrane</keyword>
<feature type="transmembrane region" description="Helical" evidence="6">
    <location>
        <begin position="121"/>
        <end position="140"/>
    </location>
</feature>
<accession>A0A0D0AEI7</accession>
<dbReference type="InterPro" id="IPR020846">
    <property type="entry name" value="MFS_dom"/>
</dbReference>
<evidence type="ECO:0000256" key="1">
    <source>
        <dbReference type="ARBA" id="ARBA00004141"/>
    </source>
</evidence>
<sequence length="511" mass="57483">MSSAEPNEVMYLEKETSREEIVDSPLFEGDEALRLVGTQAQTFSEEYNRTLRNKLDKIIIPITAAVYFTQFLDKTSLNYASIMGFPVTGQNYNLVSMAFYLGFIVWEFPTVYIAQKLRLGKYLGVNILVWGVVLLCHALANSFQAFFALRFILGMCESCVSPILISIISMFYRKNEQGVRIAYFYTMLGFTQVFGGFVAYGISFYNGALMAPYKIVYYLLGSLAILVGIIVLVWLPDSPVNAWTLTKEERIASLERVRDDQGGTENRTFKKEQVIETLLDVRTWLIVLATMLTDIPSGGLTNFSNIIIRNFGYTSKQTLILATPAGIVHVISVVICGYYSDKKGERMLPIIFATVPTLLGFALMIGFNNSGQKGVLLFSSYLIGSFGSTLSTIYAYNASNTSGYTKKLTINALTMIFFCVGNIIGTEIFQPKDAPAYIPGKTAIMVLLTTQIGVAYLLRHINVRLNIKRRAMIEEIKREKGWTDDDVKKEKDRRAFADMTDKQNIFFQYVN</sequence>
<protein>
    <recommendedName>
        <fullName evidence="7">Major facilitator superfamily (MFS) profile domain-containing protein</fullName>
    </recommendedName>
</protein>
<reference evidence="8 9" key="1">
    <citation type="submission" date="2014-04" db="EMBL/GenBank/DDBJ databases">
        <authorList>
            <consortium name="DOE Joint Genome Institute"/>
            <person name="Kuo A."/>
            <person name="Ruytinx J."/>
            <person name="Rineau F."/>
            <person name="Colpaert J."/>
            <person name="Kohler A."/>
            <person name="Nagy L.G."/>
            <person name="Floudas D."/>
            <person name="Copeland A."/>
            <person name="Barry K.W."/>
            <person name="Cichocki N."/>
            <person name="Veneault-Fourrey C."/>
            <person name="LaButti K."/>
            <person name="Lindquist E.A."/>
            <person name="Lipzen A."/>
            <person name="Lundell T."/>
            <person name="Morin E."/>
            <person name="Murat C."/>
            <person name="Sun H."/>
            <person name="Tunlid A."/>
            <person name="Henrissat B."/>
            <person name="Grigoriev I.V."/>
            <person name="Hibbett D.S."/>
            <person name="Martin F."/>
            <person name="Nordberg H.P."/>
            <person name="Cantor M.N."/>
            <person name="Hua S.X."/>
        </authorList>
    </citation>
    <scope>NUCLEOTIDE SEQUENCE [LARGE SCALE GENOMIC DNA]</scope>
    <source>
        <strain evidence="8 9">UH-Slu-Lm8-n1</strain>
    </source>
</reference>
<evidence type="ECO:0000256" key="4">
    <source>
        <dbReference type="ARBA" id="ARBA00022989"/>
    </source>
</evidence>
<dbReference type="SUPFAM" id="SSF103473">
    <property type="entry name" value="MFS general substrate transporter"/>
    <property type="match status" value="1"/>
</dbReference>
<feature type="transmembrane region" description="Helical" evidence="6">
    <location>
        <begin position="437"/>
        <end position="458"/>
    </location>
</feature>
<evidence type="ECO:0000313" key="8">
    <source>
        <dbReference type="EMBL" id="KIK48670.1"/>
    </source>
</evidence>
<feature type="transmembrane region" description="Helical" evidence="6">
    <location>
        <begin position="281"/>
        <end position="299"/>
    </location>
</feature>
<evidence type="ECO:0000259" key="7">
    <source>
        <dbReference type="PROSITE" id="PS50850"/>
    </source>
</evidence>
<dbReference type="Pfam" id="PF07690">
    <property type="entry name" value="MFS_1"/>
    <property type="match status" value="1"/>
</dbReference>
<dbReference type="PROSITE" id="PS50850">
    <property type="entry name" value="MFS"/>
    <property type="match status" value="1"/>
</dbReference>
<evidence type="ECO:0000256" key="3">
    <source>
        <dbReference type="ARBA" id="ARBA00022692"/>
    </source>
</evidence>
<name>A0A0D0AEI7_9AGAM</name>
<evidence type="ECO:0000256" key="5">
    <source>
        <dbReference type="ARBA" id="ARBA00023136"/>
    </source>
</evidence>
<keyword evidence="2" id="KW-0813">Transport</keyword>
<dbReference type="InParanoid" id="A0A0D0AEI7"/>
<feature type="transmembrane region" description="Helical" evidence="6">
    <location>
        <begin position="215"/>
        <end position="235"/>
    </location>
</feature>
<feature type="transmembrane region" description="Helical" evidence="6">
    <location>
        <begin position="347"/>
        <end position="368"/>
    </location>
</feature>
<feature type="transmembrane region" description="Helical" evidence="6">
    <location>
        <begin position="146"/>
        <end position="171"/>
    </location>
</feature>
<evidence type="ECO:0000313" key="9">
    <source>
        <dbReference type="Proteomes" id="UP000054485"/>
    </source>
</evidence>
<evidence type="ECO:0000256" key="6">
    <source>
        <dbReference type="SAM" id="Phobius"/>
    </source>
</evidence>
<dbReference type="OrthoDB" id="6730379at2759"/>
<feature type="transmembrane region" description="Helical" evidence="6">
    <location>
        <begin position="408"/>
        <end position="425"/>
    </location>
</feature>
<feature type="transmembrane region" description="Helical" evidence="6">
    <location>
        <begin position="374"/>
        <end position="396"/>
    </location>
</feature>
<gene>
    <name evidence="8" type="ORF">CY34DRAFT_578349</name>
</gene>
<keyword evidence="9" id="KW-1185">Reference proteome</keyword>
<keyword evidence="4 6" id="KW-1133">Transmembrane helix</keyword>
<feature type="transmembrane region" description="Helical" evidence="6">
    <location>
        <begin position="55"/>
        <end position="72"/>
    </location>
</feature>
<dbReference type="AlphaFoldDB" id="A0A0D0AEI7"/>
<dbReference type="FunCoup" id="A0A0D0AEI7">
    <property type="interactions" value="65"/>
</dbReference>
<dbReference type="HOGENOM" id="CLU_001265_0_5_1"/>
<dbReference type="GO" id="GO:0016020">
    <property type="term" value="C:membrane"/>
    <property type="evidence" value="ECO:0007669"/>
    <property type="project" value="UniProtKB-SubCell"/>
</dbReference>
<feature type="transmembrane region" description="Helical" evidence="6">
    <location>
        <begin position="183"/>
        <end position="203"/>
    </location>
</feature>
<comment type="subcellular location">
    <subcellularLocation>
        <location evidence="1">Membrane</location>
        <topology evidence="1">Multi-pass membrane protein</topology>
    </subcellularLocation>
</comment>
<organism evidence="8 9">
    <name type="scientific">Suillus luteus UH-Slu-Lm8-n1</name>
    <dbReference type="NCBI Taxonomy" id="930992"/>
    <lineage>
        <taxon>Eukaryota</taxon>
        <taxon>Fungi</taxon>
        <taxon>Dikarya</taxon>
        <taxon>Basidiomycota</taxon>
        <taxon>Agaricomycotina</taxon>
        <taxon>Agaricomycetes</taxon>
        <taxon>Agaricomycetidae</taxon>
        <taxon>Boletales</taxon>
        <taxon>Suillineae</taxon>
        <taxon>Suillaceae</taxon>
        <taxon>Suillus</taxon>
    </lineage>
</organism>
<dbReference type="STRING" id="930992.A0A0D0AEI7"/>
<keyword evidence="3 6" id="KW-0812">Transmembrane</keyword>
<dbReference type="GO" id="GO:0022857">
    <property type="term" value="F:transmembrane transporter activity"/>
    <property type="evidence" value="ECO:0007669"/>
    <property type="project" value="InterPro"/>
</dbReference>
<feature type="domain" description="Major facilitator superfamily (MFS) profile" evidence="7">
    <location>
        <begin position="42"/>
        <end position="465"/>
    </location>
</feature>
<dbReference type="Gene3D" id="1.20.1250.20">
    <property type="entry name" value="MFS general substrate transporter like domains"/>
    <property type="match status" value="2"/>
</dbReference>
<dbReference type="EMBL" id="KN835136">
    <property type="protein sequence ID" value="KIK48670.1"/>
    <property type="molecule type" value="Genomic_DNA"/>
</dbReference>
<dbReference type="Proteomes" id="UP000054485">
    <property type="component" value="Unassembled WGS sequence"/>
</dbReference>
<evidence type="ECO:0000256" key="2">
    <source>
        <dbReference type="ARBA" id="ARBA00022448"/>
    </source>
</evidence>
<dbReference type="InterPro" id="IPR036259">
    <property type="entry name" value="MFS_trans_sf"/>
</dbReference>
<feature type="transmembrane region" description="Helical" evidence="6">
    <location>
        <begin position="319"/>
        <end position="340"/>
    </location>
</feature>
<dbReference type="PANTHER" id="PTHR43791:SF1">
    <property type="entry name" value="ALLANTOATE PERMEASE"/>
    <property type="match status" value="1"/>
</dbReference>
<proteinExistence type="predicted"/>
<reference evidence="9" key="2">
    <citation type="submission" date="2015-01" db="EMBL/GenBank/DDBJ databases">
        <title>Evolutionary Origins and Diversification of the Mycorrhizal Mutualists.</title>
        <authorList>
            <consortium name="DOE Joint Genome Institute"/>
            <consortium name="Mycorrhizal Genomics Consortium"/>
            <person name="Kohler A."/>
            <person name="Kuo A."/>
            <person name="Nagy L.G."/>
            <person name="Floudas D."/>
            <person name="Copeland A."/>
            <person name="Barry K.W."/>
            <person name="Cichocki N."/>
            <person name="Veneault-Fourrey C."/>
            <person name="LaButti K."/>
            <person name="Lindquist E.A."/>
            <person name="Lipzen A."/>
            <person name="Lundell T."/>
            <person name="Morin E."/>
            <person name="Murat C."/>
            <person name="Riley R."/>
            <person name="Ohm R."/>
            <person name="Sun H."/>
            <person name="Tunlid A."/>
            <person name="Henrissat B."/>
            <person name="Grigoriev I.V."/>
            <person name="Hibbett D.S."/>
            <person name="Martin F."/>
        </authorList>
    </citation>
    <scope>NUCLEOTIDE SEQUENCE [LARGE SCALE GENOMIC DNA]</scope>
    <source>
        <strain evidence="9">UH-Slu-Lm8-n1</strain>
    </source>
</reference>
<feature type="transmembrane region" description="Helical" evidence="6">
    <location>
        <begin position="92"/>
        <end position="114"/>
    </location>
</feature>
<dbReference type="InterPro" id="IPR011701">
    <property type="entry name" value="MFS"/>
</dbReference>
<dbReference type="PANTHER" id="PTHR43791">
    <property type="entry name" value="PERMEASE-RELATED"/>
    <property type="match status" value="1"/>
</dbReference>